<protein>
    <recommendedName>
        <fullName evidence="10">Alpha-1,3-glucosyltransferase</fullName>
        <ecNumber evidence="10">2.4.1.-</ecNumber>
    </recommendedName>
</protein>
<feature type="transmembrane region" description="Helical" evidence="10">
    <location>
        <begin position="369"/>
        <end position="387"/>
    </location>
</feature>
<dbReference type="RefSeq" id="XP_001699186.2">
    <property type="nucleotide sequence ID" value="XM_001699134.2"/>
</dbReference>
<sequence length="603" mass="63475">MMSSILEFLGDDSKSTGLLVLLAVLIRVLTGLSGYSGAGDPPKYGDYEAQRHWMELTVNLPVREWYVDSPVNNASYWPLDYPPLSGYQSWLCGVALRAAEPAAVALVSSHGYESASSKTLMRWTVIVADLLIYIPACLVAVAVFYPSPDTSAAAATAGSASSPAASPTKTPSSTGTAAASTCASPAGALPPPFSHSPSFSSATALSAAARRGRLLALFGLLFNPALLLIDHGHFQYNGISLGLTLAAVAAIARGRRLLGGVLYVAALNHKHMALFFAPAFFAHLLGWALHDPAHRGVPAKLLAVAKLGATVLLAFAVCWAPWLHSRQALLQVLSRIFPVRRGLYEDYVANWWCASSAALKWKSRFPPHLLLRAAAATTLAAAAPAMAHQIAGGGGGGGGGGGPSRWGLVRCLVNSGFAFYMFSYQVHEKSILMPLLPLTLAAGREPTLAAWLPLLACFSMFPLLVRDGVGLPYVAAAAVYGAVMAGAALQQARQLQAERRAAPRPGALARVVDAVTGLMVDLWPLLAAAGVAAAAALHGARLLLPAPPHLPWLYDRAFITFSFCGFAAAFCYSQLAQWLEEPVGSGPVAVAAKQRAARRLKDE</sequence>
<dbReference type="PANTHER" id="PTHR12413">
    <property type="entry name" value="DOLICHYL GLYCOSYLTRANSFERASE"/>
    <property type="match status" value="1"/>
</dbReference>
<keyword evidence="4 10" id="KW-0328">Glycosyltransferase</keyword>
<name>A0A2K3CU77_CHLRE</name>
<evidence type="ECO:0000313" key="12">
    <source>
        <dbReference type="EMBL" id="PNW71833.1"/>
    </source>
</evidence>
<feature type="transmembrane region" description="Helical" evidence="10">
    <location>
        <begin position="557"/>
        <end position="575"/>
    </location>
</feature>
<evidence type="ECO:0000256" key="4">
    <source>
        <dbReference type="ARBA" id="ARBA00022676"/>
    </source>
</evidence>
<evidence type="ECO:0000256" key="6">
    <source>
        <dbReference type="ARBA" id="ARBA00022692"/>
    </source>
</evidence>
<gene>
    <name evidence="12" type="ORF">CHLRE_16g690150v5</name>
</gene>
<reference evidence="12 13" key="1">
    <citation type="journal article" date="2007" name="Science">
        <title>The Chlamydomonas genome reveals the evolution of key animal and plant functions.</title>
        <authorList>
            <person name="Merchant S.S."/>
            <person name="Prochnik S.E."/>
            <person name="Vallon O."/>
            <person name="Harris E.H."/>
            <person name="Karpowicz S.J."/>
            <person name="Witman G.B."/>
            <person name="Terry A."/>
            <person name="Salamov A."/>
            <person name="Fritz-Laylin L.K."/>
            <person name="Marechal-Drouard L."/>
            <person name="Marshall W.F."/>
            <person name="Qu L.H."/>
            <person name="Nelson D.R."/>
            <person name="Sanderfoot A.A."/>
            <person name="Spalding M.H."/>
            <person name="Kapitonov V.V."/>
            <person name="Ren Q."/>
            <person name="Ferris P."/>
            <person name="Lindquist E."/>
            <person name="Shapiro H."/>
            <person name="Lucas S.M."/>
            <person name="Grimwood J."/>
            <person name="Schmutz J."/>
            <person name="Cardol P."/>
            <person name="Cerutti H."/>
            <person name="Chanfreau G."/>
            <person name="Chen C.L."/>
            <person name="Cognat V."/>
            <person name="Croft M.T."/>
            <person name="Dent R."/>
            <person name="Dutcher S."/>
            <person name="Fernandez E."/>
            <person name="Fukuzawa H."/>
            <person name="Gonzalez-Ballester D."/>
            <person name="Gonzalez-Halphen D."/>
            <person name="Hallmann A."/>
            <person name="Hanikenne M."/>
            <person name="Hippler M."/>
            <person name="Inwood W."/>
            <person name="Jabbari K."/>
            <person name="Kalanon M."/>
            <person name="Kuras R."/>
            <person name="Lefebvre P.A."/>
            <person name="Lemaire S.D."/>
            <person name="Lobanov A.V."/>
            <person name="Lohr M."/>
            <person name="Manuell A."/>
            <person name="Meier I."/>
            <person name="Mets L."/>
            <person name="Mittag M."/>
            <person name="Mittelmeier T."/>
            <person name="Moroney J.V."/>
            <person name="Moseley J."/>
            <person name="Napoli C."/>
            <person name="Nedelcu A.M."/>
            <person name="Niyogi K."/>
            <person name="Novoselov S.V."/>
            <person name="Paulsen I.T."/>
            <person name="Pazour G."/>
            <person name="Purton S."/>
            <person name="Ral J.P."/>
            <person name="Riano-Pachon D.M."/>
            <person name="Riekhof W."/>
            <person name="Rymarquis L."/>
            <person name="Schroda M."/>
            <person name="Stern D."/>
            <person name="Umen J."/>
            <person name="Willows R."/>
            <person name="Wilson N."/>
            <person name="Zimmer S.L."/>
            <person name="Allmer J."/>
            <person name="Balk J."/>
            <person name="Bisova K."/>
            <person name="Chen C.J."/>
            <person name="Elias M."/>
            <person name="Gendler K."/>
            <person name="Hauser C."/>
            <person name="Lamb M.R."/>
            <person name="Ledford H."/>
            <person name="Long J.C."/>
            <person name="Minagawa J."/>
            <person name="Page M.D."/>
            <person name="Pan J."/>
            <person name="Pootakham W."/>
            <person name="Roje S."/>
            <person name="Rose A."/>
            <person name="Stahlberg E."/>
            <person name="Terauchi A.M."/>
            <person name="Yang P."/>
            <person name="Ball S."/>
            <person name="Bowler C."/>
            <person name="Dieckmann C.L."/>
            <person name="Gladyshev V.N."/>
            <person name="Green P."/>
            <person name="Jorgensen R."/>
            <person name="Mayfield S."/>
            <person name="Mueller-Roeber B."/>
            <person name="Rajamani S."/>
            <person name="Sayre R.T."/>
            <person name="Brokstein P."/>
            <person name="Dubchak I."/>
            <person name="Goodstein D."/>
            <person name="Hornick L."/>
            <person name="Huang Y.W."/>
            <person name="Jhaveri J."/>
            <person name="Luo Y."/>
            <person name="Martinez D."/>
            <person name="Ngau W.C."/>
            <person name="Otillar B."/>
            <person name="Poliakov A."/>
            <person name="Porter A."/>
            <person name="Szajkowski L."/>
            <person name="Werner G."/>
            <person name="Zhou K."/>
            <person name="Grigoriev I.V."/>
            <person name="Rokhsar D.S."/>
            <person name="Grossman A.R."/>
        </authorList>
    </citation>
    <scope>NUCLEOTIDE SEQUENCE [LARGE SCALE GENOMIC DNA]</scope>
    <source>
        <strain evidence="13">CC-503</strain>
    </source>
</reference>
<dbReference type="OMA" id="FQVPPMH"/>
<dbReference type="AlphaFoldDB" id="A0A2K3CU77"/>
<organism evidence="12 13">
    <name type="scientific">Chlamydomonas reinhardtii</name>
    <name type="common">Chlamydomonas smithii</name>
    <dbReference type="NCBI Taxonomy" id="3055"/>
    <lineage>
        <taxon>Eukaryota</taxon>
        <taxon>Viridiplantae</taxon>
        <taxon>Chlorophyta</taxon>
        <taxon>core chlorophytes</taxon>
        <taxon>Chlorophyceae</taxon>
        <taxon>CS clade</taxon>
        <taxon>Chlamydomonadales</taxon>
        <taxon>Chlamydomonadaceae</taxon>
        <taxon>Chlamydomonas</taxon>
    </lineage>
</organism>
<evidence type="ECO:0000256" key="7">
    <source>
        <dbReference type="ARBA" id="ARBA00022824"/>
    </source>
</evidence>
<feature type="region of interest" description="Disordered" evidence="11">
    <location>
        <begin position="157"/>
        <end position="183"/>
    </location>
</feature>
<evidence type="ECO:0000256" key="8">
    <source>
        <dbReference type="ARBA" id="ARBA00022989"/>
    </source>
</evidence>
<dbReference type="GO" id="GO:0042281">
    <property type="term" value="F:dolichyl pyrophosphate Man9GlcNAc2 alpha-1,3-glucosyltransferase activity"/>
    <property type="evidence" value="ECO:0000318"/>
    <property type="project" value="GO_Central"/>
</dbReference>
<dbReference type="EC" id="2.4.1.-" evidence="10"/>
<evidence type="ECO:0000256" key="10">
    <source>
        <dbReference type="RuleBase" id="RU363110"/>
    </source>
</evidence>
<accession>A0A2K3CU77</accession>
<dbReference type="GO" id="GO:0006488">
    <property type="term" value="P:dolichol-linked oligosaccharide biosynthetic process"/>
    <property type="evidence" value="ECO:0000318"/>
    <property type="project" value="GO_Central"/>
</dbReference>
<evidence type="ECO:0000256" key="11">
    <source>
        <dbReference type="SAM" id="MobiDB-lite"/>
    </source>
</evidence>
<evidence type="ECO:0000313" key="13">
    <source>
        <dbReference type="Proteomes" id="UP000006906"/>
    </source>
</evidence>
<dbReference type="KEGG" id="cre:CHLRE_16g690150v5"/>
<comment type="pathway">
    <text evidence="2 10">Protein modification; protein glycosylation.</text>
</comment>
<evidence type="ECO:0000256" key="3">
    <source>
        <dbReference type="ARBA" id="ARBA00008715"/>
    </source>
</evidence>
<keyword evidence="6 10" id="KW-0812">Transmembrane</keyword>
<comment type="subcellular location">
    <subcellularLocation>
        <location evidence="1 10">Endoplasmic reticulum membrane</location>
        <topology evidence="1 10">Multi-pass membrane protein</topology>
    </subcellularLocation>
</comment>
<proteinExistence type="inferred from homology"/>
<feature type="transmembrane region" description="Helical" evidence="10">
    <location>
        <begin position="123"/>
        <end position="145"/>
    </location>
</feature>
<dbReference type="PaxDb" id="3055-EDO98826"/>
<comment type="similarity">
    <text evidence="3 10">Belongs to the ALG6/ALG8 glucosyltransferase family.</text>
</comment>
<keyword evidence="8 10" id="KW-1133">Transmembrane helix</keyword>
<dbReference type="Gramene" id="PNW71833">
    <property type="protein sequence ID" value="PNW71833"/>
    <property type="gene ID" value="CHLRE_16g690150v5"/>
</dbReference>
<dbReference type="OrthoDB" id="4983at2759"/>
<keyword evidence="9 10" id="KW-0472">Membrane</keyword>
<feature type="transmembrane region" description="Helical" evidence="10">
    <location>
        <begin position="407"/>
        <end position="427"/>
    </location>
</feature>
<feature type="transmembrane region" description="Helical" evidence="10">
    <location>
        <begin position="301"/>
        <end position="323"/>
    </location>
</feature>
<evidence type="ECO:0000256" key="2">
    <source>
        <dbReference type="ARBA" id="ARBA00004922"/>
    </source>
</evidence>
<keyword evidence="5 10" id="KW-0808">Transferase</keyword>
<dbReference type="InterPro" id="IPR004856">
    <property type="entry name" value="Glyco_trans_ALG6/ALG8"/>
</dbReference>
<dbReference type="ExpressionAtlas" id="A0A2K3CU77">
    <property type="expression patterns" value="baseline"/>
</dbReference>
<dbReference type="GO" id="GO:0005789">
    <property type="term" value="C:endoplasmic reticulum membrane"/>
    <property type="evidence" value="ECO:0000318"/>
    <property type="project" value="GO_Central"/>
</dbReference>
<evidence type="ECO:0000256" key="1">
    <source>
        <dbReference type="ARBA" id="ARBA00004477"/>
    </source>
</evidence>
<dbReference type="STRING" id="3055.A0A2K3CU77"/>
<keyword evidence="13" id="KW-1185">Reference proteome</keyword>
<dbReference type="Proteomes" id="UP000006906">
    <property type="component" value="Chromosome 16"/>
</dbReference>
<evidence type="ECO:0000256" key="9">
    <source>
        <dbReference type="ARBA" id="ARBA00023136"/>
    </source>
</evidence>
<evidence type="ECO:0000256" key="5">
    <source>
        <dbReference type="ARBA" id="ARBA00022679"/>
    </source>
</evidence>
<feature type="transmembrane region" description="Helical" evidence="10">
    <location>
        <begin position="471"/>
        <end position="490"/>
    </location>
</feature>
<dbReference type="PANTHER" id="PTHR12413:SF1">
    <property type="entry name" value="DOLICHYL PYROPHOSPHATE MAN9GLCNAC2 ALPHA-1,3-GLUCOSYLTRANSFERASE"/>
    <property type="match status" value="1"/>
</dbReference>
<dbReference type="InParanoid" id="A0A2K3CU77"/>
<dbReference type="UniPathway" id="UPA00378"/>
<feature type="transmembrane region" description="Helical" evidence="10">
    <location>
        <begin position="511"/>
        <end position="537"/>
    </location>
</feature>
<dbReference type="FunCoup" id="A0A2K3CU77">
    <property type="interactions" value="2119"/>
</dbReference>
<dbReference type="Pfam" id="PF03155">
    <property type="entry name" value="Alg6_Alg8"/>
    <property type="match status" value="2"/>
</dbReference>
<feature type="transmembrane region" description="Helical" evidence="10">
    <location>
        <begin position="235"/>
        <end position="252"/>
    </location>
</feature>
<keyword evidence="7 10" id="KW-0256">Endoplasmic reticulum</keyword>
<dbReference type="GeneID" id="5724738"/>
<dbReference type="EMBL" id="CM008977">
    <property type="protein sequence ID" value="PNW71833.1"/>
    <property type="molecule type" value="Genomic_DNA"/>
</dbReference>